<comment type="caution">
    <text evidence="1">The sequence shown here is derived from an EMBL/GenBank/DDBJ whole genome shotgun (WGS) entry which is preliminary data.</text>
</comment>
<dbReference type="AlphaFoldDB" id="A0ABD2Y4A7"/>
<protein>
    <submittedName>
        <fullName evidence="1">Uncharacterized protein</fullName>
    </submittedName>
</protein>
<sequence length="103" mass="11859">MGESGYGVREMRWLRGLFLDIYKVEGESMGACLWMGIGGLHPVGGEIKEEGSCEAKAGFWDKFIVLGKDGWRRATVCWERGKRAIWYFMLLRSREFNGLNFQE</sequence>
<organism evidence="1 2">
    <name type="scientific">Cinchona calisaya</name>
    <dbReference type="NCBI Taxonomy" id="153742"/>
    <lineage>
        <taxon>Eukaryota</taxon>
        <taxon>Viridiplantae</taxon>
        <taxon>Streptophyta</taxon>
        <taxon>Embryophyta</taxon>
        <taxon>Tracheophyta</taxon>
        <taxon>Spermatophyta</taxon>
        <taxon>Magnoliopsida</taxon>
        <taxon>eudicotyledons</taxon>
        <taxon>Gunneridae</taxon>
        <taxon>Pentapetalae</taxon>
        <taxon>asterids</taxon>
        <taxon>lamiids</taxon>
        <taxon>Gentianales</taxon>
        <taxon>Rubiaceae</taxon>
        <taxon>Cinchonoideae</taxon>
        <taxon>Cinchoneae</taxon>
        <taxon>Cinchona</taxon>
    </lineage>
</organism>
<dbReference type="EMBL" id="JBJUIK010000015">
    <property type="protein sequence ID" value="KAL3502349.1"/>
    <property type="molecule type" value="Genomic_DNA"/>
</dbReference>
<evidence type="ECO:0000313" key="1">
    <source>
        <dbReference type="EMBL" id="KAL3502349.1"/>
    </source>
</evidence>
<name>A0ABD2Y4A7_9GENT</name>
<keyword evidence="2" id="KW-1185">Reference proteome</keyword>
<proteinExistence type="predicted"/>
<dbReference type="Proteomes" id="UP001630127">
    <property type="component" value="Unassembled WGS sequence"/>
</dbReference>
<reference evidence="1 2" key="1">
    <citation type="submission" date="2024-11" db="EMBL/GenBank/DDBJ databases">
        <title>A near-complete genome assembly of Cinchona calisaya.</title>
        <authorList>
            <person name="Lian D.C."/>
            <person name="Zhao X.W."/>
            <person name="Wei L."/>
        </authorList>
    </citation>
    <scope>NUCLEOTIDE SEQUENCE [LARGE SCALE GENOMIC DNA]</scope>
    <source>
        <tissue evidence="1">Nenye</tissue>
    </source>
</reference>
<evidence type="ECO:0000313" key="2">
    <source>
        <dbReference type="Proteomes" id="UP001630127"/>
    </source>
</evidence>
<accession>A0ABD2Y4A7</accession>
<gene>
    <name evidence="1" type="ORF">ACH5RR_036798</name>
</gene>